<comment type="caution">
    <text evidence="8">The sequence shown here is derived from an EMBL/GenBank/DDBJ whole genome shotgun (WGS) entry which is preliminary data.</text>
</comment>
<dbReference type="InterPro" id="IPR036259">
    <property type="entry name" value="MFS_trans_sf"/>
</dbReference>
<accession>A0A919IXM7</accession>
<feature type="transmembrane region" description="Helical" evidence="6">
    <location>
        <begin position="20"/>
        <end position="44"/>
    </location>
</feature>
<dbReference type="SUPFAM" id="SSF103473">
    <property type="entry name" value="MFS general substrate transporter"/>
    <property type="match status" value="1"/>
</dbReference>
<organism evidence="8 9">
    <name type="scientific">Paractinoplanes ferrugineus</name>
    <dbReference type="NCBI Taxonomy" id="113564"/>
    <lineage>
        <taxon>Bacteria</taxon>
        <taxon>Bacillati</taxon>
        <taxon>Actinomycetota</taxon>
        <taxon>Actinomycetes</taxon>
        <taxon>Micromonosporales</taxon>
        <taxon>Micromonosporaceae</taxon>
        <taxon>Paractinoplanes</taxon>
    </lineage>
</organism>
<evidence type="ECO:0000256" key="5">
    <source>
        <dbReference type="ARBA" id="ARBA00023136"/>
    </source>
</evidence>
<keyword evidence="2" id="KW-1003">Cell membrane</keyword>
<feature type="transmembrane region" description="Helical" evidence="6">
    <location>
        <begin position="287"/>
        <end position="309"/>
    </location>
</feature>
<dbReference type="EMBL" id="BOMM01000012">
    <property type="protein sequence ID" value="GIE09822.1"/>
    <property type="molecule type" value="Genomic_DNA"/>
</dbReference>
<sequence length="381" mass="38345">MSILGDQVWYVALSWSAVRIASPSAAGAILAVSAVPRLAFLLFGGAIVDRHDSRRLMIGSDLLRCVVALAAAAVAGWGPSIALLVAVALVFGAADAIFLPAAATVPPRLLPPAQLSRGAAINSLAARLALTLGAPLGGVLVAVGGLPVACVVNAATFLLSVLALRGLPPMRTARPVREPVTGALRSGLRYLRRHRLLRTILMVSLLTNLGFVGPMNIGLALVSDERGWGSAGIGVLLAGFGGGAVVASLAMVRVRWRGRVGVAMAAGIAVQGAAVSAVAVAGQQWAAVSATVVVGLTSGLVAVLTSALTQARTDDAFRGRVGSVSSFANLGITPIAMAVMGVAADRFGTTPAFAGSAALELAAAALCLAVADLRNARLPQS</sequence>
<dbReference type="PROSITE" id="PS50850">
    <property type="entry name" value="MFS"/>
    <property type="match status" value="1"/>
</dbReference>
<evidence type="ECO:0000256" key="4">
    <source>
        <dbReference type="ARBA" id="ARBA00022989"/>
    </source>
</evidence>
<dbReference type="PANTHER" id="PTHR23513">
    <property type="entry name" value="INTEGRAL MEMBRANE EFFLUX PROTEIN-RELATED"/>
    <property type="match status" value="1"/>
</dbReference>
<keyword evidence="9" id="KW-1185">Reference proteome</keyword>
<dbReference type="InterPro" id="IPR011701">
    <property type="entry name" value="MFS"/>
</dbReference>
<evidence type="ECO:0000256" key="3">
    <source>
        <dbReference type="ARBA" id="ARBA00022692"/>
    </source>
</evidence>
<feature type="transmembrane region" description="Helical" evidence="6">
    <location>
        <begin position="262"/>
        <end position="281"/>
    </location>
</feature>
<proteinExistence type="predicted"/>
<feature type="transmembrane region" description="Helical" evidence="6">
    <location>
        <begin position="199"/>
        <end position="222"/>
    </location>
</feature>
<comment type="subcellular location">
    <subcellularLocation>
        <location evidence="1">Cell membrane</location>
        <topology evidence="1">Multi-pass membrane protein</topology>
    </subcellularLocation>
</comment>
<dbReference type="Proteomes" id="UP000598174">
    <property type="component" value="Unassembled WGS sequence"/>
</dbReference>
<protein>
    <submittedName>
        <fullName evidence="8">MFS transporter</fullName>
    </submittedName>
</protein>
<keyword evidence="4 6" id="KW-1133">Transmembrane helix</keyword>
<gene>
    <name evidence="8" type="ORF">Afe05nite_16620</name>
</gene>
<dbReference type="Gene3D" id="1.20.1250.20">
    <property type="entry name" value="MFS general substrate transporter like domains"/>
    <property type="match status" value="1"/>
</dbReference>
<reference evidence="8" key="1">
    <citation type="submission" date="2021-01" db="EMBL/GenBank/DDBJ databases">
        <title>Whole genome shotgun sequence of Actinoplanes ferrugineus NBRC 15555.</title>
        <authorList>
            <person name="Komaki H."/>
            <person name="Tamura T."/>
        </authorList>
    </citation>
    <scope>NUCLEOTIDE SEQUENCE</scope>
    <source>
        <strain evidence="8">NBRC 15555</strain>
    </source>
</reference>
<dbReference type="PANTHER" id="PTHR23513:SF17">
    <property type="entry name" value="MEMBRANE PROTEIN"/>
    <property type="match status" value="1"/>
</dbReference>
<dbReference type="AlphaFoldDB" id="A0A919IXM7"/>
<dbReference type="InterPro" id="IPR020846">
    <property type="entry name" value="MFS_dom"/>
</dbReference>
<evidence type="ECO:0000256" key="1">
    <source>
        <dbReference type="ARBA" id="ARBA00004651"/>
    </source>
</evidence>
<evidence type="ECO:0000259" key="7">
    <source>
        <dbReference type="PROSITE" id="PS50850"/>
    </source>
</evidence>
<dbReference type="Pfam" id="PF07690">
    <property type="entry name" value="MFS_1"/>
    <property type="match status" value="1"/>
</dbReference>
<dbReference type="CDD" id="cd06173">
    <property type="entry name" value="MFS_MefA_like"/>
    <property type="match status" value="1"/>
</dbReference>
<dbReference type="GO" id="GO:0005886">
    <property type="term" value="C:plasma membrane"/>
    <property type="evidence" value="ECO:0007669"/>
    <property type="project" value="UniProtKB-SubCell"/>
</dbReference>
<evidence type="ECO:0000256" key="6">
    <source>
        <dbReference type="SAM" id="Phobius"/>
    </source>
</evidence>
<evidence type="ECO:0000256" key="2">
    <source>
        <dbReference type="ARBA" id="ARBA00022475"/>
    </source>
</evidence>
<feature type="transmembrane region" description="Helical" evidence="6">
    <location>
        <begin position="228"/>
        <end position="250"/>
    </location>
</feature>
<keyword evidence="3 6" id="KW-0812">Transmembrane</keyword>
<evidence type="ECO:0000313" key="9">
    <source>
        <dbReference type="Proteomes" id="UP000598174"/>
    </source>
</evidence>
<feature type="domain" description="Major facilitator superfamily (MFS) profile" evidence="7">
    <location>
        <begin position="1"/>
        <end position="375"/>
    </location>
</feature>
<name>A0A919IXM7_9ACTN</name>
<feature type="transmembrane region" description="Helical" evidence="6">
    <location>
        <begin position="350"/>
        <end position="371"/>
    </location>
</feature>
<keyword evidence="5 6" id="KW-0472">Membrane</keyword>
<feature type="transmembrane region" description="Helical" evidence="6">
    <location>
        <begin position="321"/>
        <end position="344"/>
    </location>
</feature>
<dbReference type="GO" id="GO:0022857">
    <property type="term" value="F:transmembrane transporter activity"/>
    <property type="evidence" value="ECO:0007669"/>
    <property type="project" value="InterPro"/>
</dbReference>
<evidence type="ECO:0000313" key="8">
    <source>
        <dbReference type="EMBL" id="GIE09822.1"/>
    </source>
</evidence>
<feature type="transmembrane region" description="Helical" evidence="6">
    <location>
        <begin position="140"/>
        <end position="164"/>
    </location>
</feature>